<sequence length="76" mass="8934">FQAHFLFFILSFYSIVLPLMLSSITHCSFLQVSFSRTSFNQSSFTTRQRPLPRHFLSHTSESIFISHIFHFQETSS</sequence>
<dbReference type="Proteomes" id="UP000291084">
    <property type="component" value="Chromosome 6"/>
</dbReference>
<evidence type="ECO:0000256" key="1">
    <source>
        <dbReference type="SAM" id="Phobius"/>
    </source>
</evidence>
<accession>A0A0S3SAQ2</accession>
<keyword evidence="1" id="KW-0812">Transmembrane</keyword>
<keyword evidence="3" id="KW-1185">Reference proteome</keyword>
<reference evidence="2 3" key="1">
    <citation type="journal article" date="2015" name="Sci. Rep.">
        <title>The power of single molecule real-time sequencing technology in the de novo assembly of a eukaryotic genome.</title>
        <authorList>
            <person name="Sakai H."/>
            <person name="Naito K."/>
            <person name="Ogiso-Tanaka E."/>
            <person name="Takahashi Y."/>
            <person name="Iseki K."/>
            <person name="Muto C."/>
            <person name="Satou K."/>
            <person name="Teruya K."/>
            <person name="Shiroma A."/>
            <person name="Shimoji M."/>
            <person name="Hirano T."/>
            <person name="Itoh T."/>
            <person name="Kaga A."/>
            <person name="Tomooka N."/>
        </authorList>
    </citation>
    <scope>NUCLEOTIDE SEQUENCE [LARGE SCALE GENOMIC DNA]</scope>
    <source>
        <strain evidence="3">cv. Shumari</strain>
    </source>
</reference>
<keyword evidence="1" id="KW-0472">Membrane</keyword>
<keyword evidence="1" id="KW-1133">Transmembrane helix</keyword>
<dbReference type="AlphaFoldDB" id="A0A0S3SAQ2"/>
<dbReference type="EMBL" id="AP015039">
    <property type="protein sequence ID" value="BAT89958.1"/>
    <property type="molecule type" value="Genomic_DNA"/>
</dbReference>
<name>A0A0S3SAQ2_PHAAN</name>
<evidence type="ECO:0000313" key="2">
    <source>
        <dbReference type="EMBL" id="BAT89958.1"/>
    </source>
</evidence>
<feature type="transmembrane region" description="Helical" evidence="1">
    <location>
        <begin position="6"/>
        <end position="30"/>
    </location>
</feature>
<gene>
    <name evidence="2" type="primary">Vigan.06G110100</name>
    <name evidence="2" type="ORF">VIGAN_06110100</name>
</gene>
<organism evidence="2 3">
    <name type="scientific">Vigna angularis var. angularis</name>
    <dbReference type="NCBI Taxonomy" id="157739"/>
    <lineage>
        <taxon>Eukaryota</taxon>
        <taxon>Viridiplantae</taxon>
        <taxon>Streptophyta</taxon>
        <taxon>Embryophyta</taxon>
        <taxon>Tracheophyta</taxon>
        <taxon>Spermatophyta</taxon>
        <taxon>Magnoliopsida</taxon>
        <taxon>eudicotyledons</taxon>
        <taxon>Gunneridae</taxon>
        <taxon>Pentapetalae</taxon>
        <taxon>rosids</taxon>
        <taxon>fabids</taxon>
        <taxon>Fabales</taxon>
        <taxon>Fabaceae</taxon>
        <taxon>Papilionoideae</taxon>
        <taxon>50 kb inversion clade</taxon>
        <taxon>NPAAA clade</taxon>
        <taxon>indigoferoid/millettioid clade</taxon>
        <taxon>Phaseoleae</taxon>
        <taxon>Vigna</taxon>
    </lineage>
</organism>
<protein>
    <submittedName>
        <fullName evidence="2">Uncharacterized protein</fullName>
    </submittedName>
</protein>
<evidence type="ECO:0000313" key="3">
    <source>
        <dbReference type="Proteomes" id="UP000291084"/>
    </source>
</evidence>
<feature type="non-terminal residue" evidence="2">
    <location>
        <position position="1"/>
    </location>
</feature>
<proteinExistence type="predicted"/>